<name>A0A0W0FSU1_MONRR</name>
<gene>
    <name evidence="2" type="ORF">WG66_8003</name>
</gene>
<comment type="caution">
    <text evidence="2">The sequence shown here is derived from an EMBL/GenBank/DDBJ whole genome shotgun (WGS) entry which is preliminary data.</text>
</comment>
<dbReference type="AlphaFoldDB" id="A0A0W0FSU1"/>
<feature type="compositionally biased region" description="Low complexity" evidence="1">
    <location>
        <begin position="1"/>
        <end position="19"/>
    </location>
</feature>
<evidence type="ECO:0008006" key="4">
    <source>
        <dbReference type="Google" id="ProtNLM"/>
    </source>
</evidence>
<protein>
    <recommendedName>
        <fullName evidence="4">Reverse transcriptase-rnase h-integrase</fullName>
    </recommendedName>
</protein>
<evidence type="ECO:0000256" key="1">
    <source>
        <dbReference type="SAM" id="MobiDB-lite"/>
    </source>
</evidence>
<evidence type="ECO:0000313" key="3">
    <source>
        <dbReference type="Proteomes" id="UP000054988"/>
    </source>
</evidence>
<organism evidence="2 3">
    <name type="scientific">Moniliophthora roreri</name>
    <name type="common">Frosty pod rot fungus</name>
    <name type="synonym">Monilia roreri</name>
    <dbReference type="NCBI Taxonomy" id="221103"/>
    <lineage>
        <taxon>Eukaryota</taxon>
        <taxon>Fungi</taxon>
        <taxon>Dikarya</taxon>
        <taxon>Basidiomycota</taxon>
        <taxon>Agaricomycotina</taxon>
        <taxon>Agaricomycetes</taxon>
        <taxon>Agaricomycetidae</taxon>
        <taxon>Agaricales</taxon>
        <taxon>Marasmiineae</taxon>
        <taxon>Marasmiaceae</taxon>
        <taxon>Moniliophthora</taxon>
    </lineage>
</organism>
<dbReference type="Proteomes" id="UP000054988">
    <property type="component" value="Unassembled WGS sequence"/>
</dbReference>
<proteinExistence type="predicted"/>
<feature type="compositionally biased region" description="Acidic residues" evidence="1">
    <location>
        <begin position="253"/>
        <end position="263"/>
    </location>
</feature>
<dbReference type="eggNOG" id="KOG0017">
    <property type="taxonomic scope" value="Eukaryota"/>
</dbReference>
<evidence type="ECO:0000313" key="2">
    <source>
        <dbReference type="EMBL" id="KTB39419.1"/>
    </source>
</evidence>
<dbReference type="EMBL" id="LATX01001676">
    <property type="protein sequence ID" value="KTB39419.1"/>
    <property type="molecule type" value="Genomic_DNA"/>
</dbReference>
<feature type="region of interest" description="Disordered" evidence="1">
    <location>
        <begin position="189"/>
        <end position="278"/>
    </location>
</feature>
<accession>A0A0W0FSU1</accession>
<feature type="region of interest" description="Disordered" evidence="1">
    <location>
        <begin position="1"/>
        <end position="40"/>
    </location>
</feature>
<feature type="compositionally biased region" description="Polar residues" evidence="1">
    <location>
        <begin position="235"/>
        <end position="246"/>
    </location>
</feature>
<sequence length="447" mass="49158">MSNATAAASSSSASSSQSARIPSPVPTVSGEEQYGENITYPNGLKPNPYQLLHLFNSEQYDDQIRAAADQHNRLELCVKSLFFLRTQRKLFERIVESCSLEIANQVMYACNYQLGLSGPVTVPSMFPYHPHLSMPPPADPRAMSEYPDPLSFSLINRLRRRTNGNGYPHPDITDTRSLISRLTAKPVVNEAGLPTTTHSTSEPDDALLYPDPTPNPDVKPKVEPVKSAGSPQPGPSTTINPRSLQTPEASVPPEEDVVEDEERENLIPESDDSPLMPSLRNPTPAPTPMMQLVDRVSALCADWSAISPDIAHSTCAVDASRLNLDIRLGTALTNKGLAVLHTEGLIRAQTLCQMVAVMTMNETTMTSPMTILAENVDMLTAEYDRDAQLLFVGEDPKKVRLLSVEEQQAMGWQPTFDMPSTPRLGTVEEMPDTSYDYDAELYRDSES</sequence>
<reference evidence="2 3" key="1">
    <citation type="submission" date="2015-12" db="EMBL/GenBank/DDBJ databases">
        <title>Draft genome sequence of Moniliophthora roreri, the causal agent of frosty pod rot of cacao.</title>
        <authorList>
            <person name="Aime M.C."/>
            <person name="Diaz-Valderrama J.R."/>
            <person name="Kijpornyongpan T."/>
            <person name="Phillips-Mora W."/>
        </authorList>
    </citation>
    <scope>NUCLEOTIDE SEQUENCE [LARGE SCALE GENOMIC DNA]</scope>
    <source>
        <strain evidence="2 3">MCA 2952</strain>
    </source>
</reference>